<proteinExistence type="predicted"/>
<accession>A0ABF7PVK0</accession>
<dbReference type="Proteomes" id="UP000001205">
    <property type="component" value="Chromosome"/>
</dbReference>
<dbReference type="InterPro" id="IPR003837">
    <property type="entry name" value="GatC"/>
</dbReference>
<dbReference type="SUPFAM" id="SSF141000">
    <property type="entry name" value="Glu-tRNAGln amidotransferase C subunit"/>
    <property type="match status" value="1"/>
</dbReference>
<evidence type="ECO:0000313" key="3">
    <source>
        <dbReference type="Proteomes" id="UP000001205"/>
    </source>
</evidence>
<sequence length="94" mass="10855">MRDIRDIRLEDSLKLSLLRLSKNEEREFAIKFEKIIGMLNKISEFEIKDGIQKEACNFSVLRNDEILPSLAIESIKNFSNVFVDGYFSSPKVLG</sequence>
<keyword evidence="2" id="KW-0436">Ligase</keyword>
<name>A0ABF7PVK0_BORT9</name>
<dbReference type="EMBL" id="CP000049">
    <property type="protein sequence ID" value="AAX17677.1"/>
    <property type="molecule type" value="Genomic_DNA"/>
</dbReference>
<dbReference type="GO" id="GO:0016874">
    <property type="term" value="F:ligase activity"/>
    <property type="evidence" value="ECO:0007669"/>
    <property type="project" value="UniProtKB-KW"/>
</dbReference>
<evidence type="ECO:0000313" key="2">
    <source>
        <dbReference type="EMBL" id="AAX17677.1"/>
    </source>
</evidence>
<dbReference type="NCBIfam" id="TIGR00135">
    <property type="entry name" value="gatC"/>
    <property type="match status" value="1"/>
</dbReference>
<gene>
    <name evidence="2" type="ordered locus">BT0343</name>
</gene>
<protein>
    <recommendedName>
        <fullName evidence="1">Glutamyl-tRNA(Gln) amidotransferase subunit C</fullName>
    </recommendedName>
</protein>
<dbReference type="AlphaFoldDB" id="A0ABF7PVK0"/>
<keyword evidence="3" id="KW-1185">Reference proteome</keyword>
<dbReference type="InterPro" id="IPR036113">
    <property type="entry name" value="Asp/Glu-ADT_sf_sub_c"/>
</dbReference>
<reference evidence="3" key="1">
    <citation type="submission" date="2004-12" db="EMBL/GenBank/DDBJ databases">
        <title>The genome sequence of Borrelia hermsii and Borrelia turicatae: comparative analysis of two agents of endemic N. America relapsing fever.</title>
        <authorList>
            <person name="Porcella S.F."/>
            <person name="Raffel S.J."/>
            <person name="Schrumpf M.E."/>
            <person name="Montgomery B."/>
            <person name="Smith T."/>
            <person name="Schwan T.G."/>
        </authorList>
    </citation>
    <scope>NUCLEOTIDE SEQUENCE [LARGE SCALE GENOMIC DNA]</scope>
    <source>
        <strain evidence="3">91E135</strain>
    </source>
</reference>
<evidence type="ECO:0000256" key="1">
    <source>
        <dbReference type="ARBA" id="ARBA00014426"/>
    </source>
</evidence>
<organism evidence="2 3">
    <name type="scientific">Borrelia turicatae (strain 91E135)</name>
    <dbReference type="NCBI Taxonomy" id="314724"/>
    <lineage>
        <taxon>Bacteria</taxon>
        <taxon>Pseudomonadati</taxon>
        <taxon>Spirochaetota</taxon>
        <taxon>Spirochaetia</taxon>
        <taxon>Spirochaetales</taxon>
        <taxon>Borreliaceae</taxon>
        <taxon>Borrelia</taxon>
    </lineage>
</organism>
<dbReference type="KEGG" id="btu:BT0343"/>